<dbReference type="RefSeq" id="XP_003877732.1">
    <property type="nucleotide sequence ID" value="XM_003877683.1"/>
</dbReference>
<feature type="compositionally biased region" description="Polar residues" evidence="1">
    <location>
        <begin position="601"/>
        <end position="614"/>
    </location>
</feature>
<feature type="compositionally biased region" description="Polar residues" evidence="1">
    <location>
        <begin position="644"/>
        <end position="654"/>
    </location>
</feature>
<dbReference type="VEuPathDB" id="TriTrypDB:LmxM.30.2120"/>
<evidence type="ECO:0000313" key="2">
    <source>
        <dbReference type="EMBL" id="CBZ29269.1"/>
    </source>
</evidence>
<feature type="region of interest" description="Disordered" evidence="1">
    <location>
        <begin position="34"/>
        <end position="87"/>
    </location>
</feature>
<feature type="compositionally biased region" description="Acidic residues" evidence="1">
    <location>
        <begin position="655"/>
        <end position="664"/>
    </location>
</feature>
<proteinExistence type="predicted"/>
<feature type="region of interest" description="Disordered" evidence="1">
    <location>
        <begin position="327"/>
        <end position="366"/>
    </location>
</feature>
<accession>E9B212</accession>
<protein>
    <submittedName>
        <fullName evidence="2">Uncharacterized protein</fullName>
    </submittedName>
</protein>
<feature type="region of interest" description="Disordered" evidence="1">
    <location>
        <begin position="598"/>
        <end position="696"/>
    </location>
</feature>
<organism evidence="2 3">
    <name type="scientific">Leishmania mexicana (strain MHOM/GT/2001/U1103)</name>
    <dbReference type="NCBI Taxonomy" id="929439"/>
    <lineage>
        <taxon>Eukaryota</taxon>
        <taxon>Discoba</taxon>
        <taxon>Euglenozoa</taxon>
        <taxon>Kinetoplastea</taxon>
        <taxon>Metakinetoplastina</taxon>
        <taxon>Trypanosomatida</taxon>
        <taxon>Trypanosomatidae</taxon>
        <taxon>Leishmaniinae</taxon>
        <taxon>Leishmania</taxon>
    </lineage>
</organism>
<feature type="compositionally biased region" description="Polar residues" evidence="1">
    <location>
        <begin position="332"/>
        <end position="351"/>
    </location>
</feature>
<feature type="compositionally biased region" description="Low complexity" evidence="1">
    <location>
        <begin position="620"/>
        <end position="643"/>
    </location>
</feature>
<feature type="region of interest" description="Disordered" evidence="1">
    <location>
        <begin position="278"/>
        <end position="301"/>
    </location>
</feature>
<dbReference type="OrthoDB" id="265592at2759"/>
<reference evidence="2 3" key="1">
    <citation type="journal article" date="2011" name="Genome Res.">
        <title>Chromosome and gene copy number variation allow major structural change between species and strains of Leishmania.</title>
        <authorList>
            <person name="Rogers M.B."/>
            <person name="Hilley J.D."/>
            <person name="Dickens N.J."/>
            <person name="Wilkes J."/>
            <person name="Bates P.A."/>
            <person name="Depledge D.P."/>
            <person name="Harris D."/>
            <person name="Her Y."/>
            <person name="Herzyk P."/>
            <person name="Imamura H."/>
            <person name="Otto T.D."/>
            <person name="Sanders M."/>
            <person name="Seeger K."/>
            <person name="Dujardin J.C."/>
            <person name="Berriman M."/>
            <person name="Smith D.F."/>
            <person name="Hertz-Fowler C."/>
            <person name="Mottram J.C."/>
        </authorList>
    </citation>
    <scope>NUCLEOTIDE SEQUENCE [LARGE SCALE GENOMIC DNA]</scope>
    <source>
        <strain evidence="2 3">MHOM/GT/2001/U1103</strain>
    </source>
</reference>
<name>E9B212_LEIMU</name>
<feature type="region of interest" description="Disordered" evidence="1">
    <location>
        <begin position="254"/>
        <end position="273"/>
    </location>
</feature>
<dbReference type="Proteomes" id="UP000007259">
    <property type="component" value="Chromosome 30"/>
</dbReference>
<keyword evidence="3" id="KW-1185">Reference proteome</keyword>
<dbReference type="EMBL" id="FR799583">
    <property type="protein sequence ID" value="CBZ29269.1"/>
    <property type="molecule type" value="Genomic_DNA"/>
</dbReference>
<dbReference type="PhylomeDB" id="E9B212"/>
<dbReference type="OMA" id="KRGGYGP"/>
<sequence length="767" mass="82699">MDTKPTSLCVVVHNKQRYAIPVNAAGIQVGPPVLYPNPNRRKRGGYGPGTVDGPSRTRPPLSVVSENTDGHVSSTSEGTTLHKSGHSRRDCSVCFTDAPAEDVNDGDLVQFSTAAALWLQLPQPSILRKSSGLLHALPPLFDFDYKSPHTPRQSPTEPKQCLPASAVSSQSDEKSAESAKQEHCSTCSPRMSSAAAVPHRHLLSSPAAHRPSSNNSDPALRFVMNGDIGDTAVLSRTVHQLPMPNAKHVQDLLSEGSETTAKSAPSAPKQSPVLMSKNTAAPAHRPPQLPSSALGAQPMQTVASDGPYGTMYASYRGIIPEYQAGKAERTASGENGSDEATPTAQTAQTSMKHPPCLTSESTAGMPRFPRAQAAVVEDDKANRVASDLTHGSYNIYSVPSLNRLTPTRREGDSCNMSLPPMYDAVAGKESIHREAQPSEMECLMGRYCFYGGQPSSAADDVRSISPLGNYEEDMESSAIWKPQPPLIDDEATPKSQQSTAAPRGTPENVPPSPRDAGYADYEYVSPSTPITVSVFAAPSPRSVEGFSHISLYGGQHAAARELPPREAHKSIREREGYTMLTFLRGFAYTDHLKPKPAVTAEESTVSSDVESNMQGKPMVSESRSSTEALTSLTTASSTDTSCSENESLRSTSVSDFEEDDEDAAEMVNSAESQTLSSPEKSPSPPQSSKGVKNGHRWRWSSIRERLMRPLIPVPSNIEEPRLPSLQKWYRAKIKAKVKEAPQSGSASDARATLDPLYLYDRPKKIVK</sequence>
<evidence type="ECO:0000256" key="1">
    <source>
        <dbReference type="SAM" id="MobiDB-lite"/>
    </source>
</evidence>
<dbReference type="AlphaFoldDB" id="E9B212"/>
<feature type="compositionally biased region" description="Polar residues" evidence="1">
    <location>
        <begin position="64"/>
        <end position="82"/>
    </location>
</feature>
<dbReference type="KEGG" id="lmi:LMXM_30_2120"/>
<feature type="compositionally biased region" description="Basic and acidic residues" evidence="1">
    <location>
        <begin position="171"/>
        <end position="183"/>
    </location>
</feature>
<feature type="region of interest" description="Disordered" evidence="1">
    <location>
        <begin position="472"/>
        <end position="521"/>
    </location>
</feature>
<evidence type="ECO:0000313" key="3">
    <source>
        <dbReference type="Proteomes" id="UP000007259"/>
    </source>
</evidence>
<feature type="region of interest" description="Disordered" evidence="1">
    <location>
        <begin position="145"/>
        <end position="199"/>
    </location>
</feature>
<dbReference type="GeneID" id="13451976"/>
<gene>
    <name evidence="2" type="ORF">LMXM_30_2120</name>
</gene>